<evidence type="ECO:0000256" key="1">
    <source>
        <dbReference type="SAM" id="Phobius"/>
    </source>
</evidence>
<keyword evidence="1" id="KW-1133">Transmembrane helix</keyword>
<keyword evidence="3" id="KW-1185">Reference proteome</keyword>
<dbReference type="EMBL" id="VLKH01000003">
    <property type="protein sequence ID" value="TWH81446.1"/>
    <property type="molecule type" value="Genomic_DNA"/>
</dbReference>
<evidence type="ECO:0000313" key="2">
    <source>
        <dbReference type="EMBL" id="TWH81446.1"/>
    </source>
</evidence>
<organism evidence="2 3">
    <name type="scientific">Sedimentibacter saalensis</name>
    <dbReference type="NCBI Taxonomy" id="130788"/>
    <lineage>
        <taxon>Bacteria</taxon>
        <taxon>Bacillati</taxon>
        <taxon>Bacillota</taxon>
        <taxon>Tissierellia</taxon>
        <taxon>Sedimentibacter</taxon>
    </lineage>
</organism>
<keyword evidence="1" id="KW-0472">Membrane</keyword>
<sequence length="482" mass="55225">MKKTDDLFDDFSLHEDINIHEENITEIELERIKKLTLSKINSKKSTKKKFIIPLAASFILVLSFAAVFAQGGLSNIYYRLFGENIKYVNDMGTVIDKSSTSNGVTLNVANMVGDENSFYIIFEVIKENGERFSENGNIEFENLNLDFGGSGGYTWYMTEDEDPVDNKATFLLVGNTERKSAGKKLTLRANNFTEYTIENPAADFDTYGFLKRNADYQNQVLVENRYKESMRIPKDPQASEEEQQKIEFMNNIIPSQILPYNNDDIYTEDNIEENKGIIVDNIGFAEGKLCIRILREEYGNLSLGDFYFENKVDADDRKYNEYSISEEYEGKQYDYFIFDIKNMEELANYDFVYNTINKKATTMGTWEVTFKADYKNATRTYNVNKIIEVEGKRYLIKELKISPISLTVKLNNDIIDNIKNRGHNFYGAVSVVMKDGSTVELSSWGTSTRPLTSTLNTIFQKPVDVNNIKSVIISGTEVTINK</sequence>
<name>A0A562JDV6_9FIRM</name>
<dbReference type="RefSeq" id="WP_145081228.1">
    <property type="nucleotide sequence ID" value="NZ_VLKH01000003.1"/>
</dbReference>
<dbReference type="AlphaFoldDB" id="A0A562JDV6"/>
<proteinExistence type="predicted"/>
<comment type="caution">
    <text evidence="2">The sequence shown here is derived from an EMBL/GenBank/DDBJ whole genome shotgun (WGS) entry which is preliminary data.</text>
</comment>
<gene>
    <name evidence="2" type="ORF">LY60_01192</name>
</gene>
<keyword evidence="1" id="KW-0812">Transmembrane</keyword>
<accession>A0A562JDV6</accession>
<protein>
    <submittedName>
        <fullName evidence="2">Uncharacterized protein DUF4179</fullName>
    </submittedName>
</protein>
<reference evidence="2 3" key="1">
    <citation type="submission" date="2019-07" db="EMBL/GenBank/DDBJ databases">
        <title>Genomic Encyclopedia of Type Strains, Phase I: the one thousand microbial genomes (KMG-I) project.</title>
        <authorList>
            <person name="Kyrpides N."/>
        </authorList>
    </citation>
    <scope>NUCLEOTIDE SEQUENCE [LARGE SCALE GENOMIC DNA]</scope>
    <source>
        <strain evidence="2 3">DSM 13558</strain>
    </source>
</reference>
<feature type="transmembrane region" description="Helical" evidence="1">
    <location>
        <begin position="50"/>
        <end position="69"/>
    </location>
</feature>
<dbReference type="Proteomes" id="UP000315343">
    <property type="component" value="Unassembled WGS sequence"/>
</dbReference>
<evidence type="ECO:0000313" key="3">
    <source>
        <dbReference type="Proteomes" id="UP000315343"/>
    </source>
</evidence>